<evidence type="ECO:0000256" key="3">
    <source>
        <dbReference type="ARBA" id="ARBA00022679"/>
    </source>
</evidence>
<evidence type="ECO:0000256" key="6">
    <source>
        <dbReference type="ARBA" id="ARBA00022840"/>
    </source>
</evidence>
<keyword evidence="3 12" id="KW-0808">Transferase</keyword>
<evidence type="ECO:0000259" key="11">
    <source>
        <dbReference type="Pfam" id="PF13614"/>
    </source>
</evidence>
<feature type="transmembrane region" description="Helical" evidence="10">
    <location>
        <begin position="12"/>
        <end position="31"/>
    </location>
</feature>
<dbReference type="Gene3D" id="3.40.50.300">
    <property type="entry name" value="P-loop containing nucleotide triphosphate hydrolases"/>
    <property type="match status" value="1"/>
</dbReference>
<keyword evidence="4" id="KW-0547">Nucleotide-binding</keyword>
<comment type="caution">
    <text evidence="12">The sequence shown here is derived from an EMBL/GenBank/DDBJ whole genome shotgun (WGS) entry which is preliminary data.</text>
</comment>
<dbReference type="InterPro" id="IPR027417">
    <property type="entry name" value="P-loop_NTPase"/>
</dbReference>
<keyword evidence="7" id="KW-0829">Tyrosine-protein kinase</keyword>
<dbReference type="InterPro" id="IPR025669">
    <property type="entry name" value="AAA_dom"/>
</dbReference>
<evidence type="ECO:0000256" key="9">
    <source>
        <dbReference type="SAM" id="Coils"/>
    </source>
</evidence>
<evidence type="ECO:0000256" key="5">
    <source>
        <dbReference type="ARBA" id="ARBA00022777"/>
    </source>
</evidence>
<feature type="domain" description="AAA" evidence="11">
    <location>
        <begin position="496"/>
        <end position="608"/>
    </location>
</feature>
<evidence type="ECO:0000256" key="10">
    <source>
        <dbReference type="SAM" id="Phobius"/>
    </source>
</evidence>
<feature type="coiled-coil region" evidence="9">
    <location>
        <begin position="198"/>
        <end position="359"/>
    </location>
</feature>
<proteinExistence type="inferred from homology"/>
<keyword evidence="10" id="KW-1133">Transmembrane helix</keyword>
<dbReference type="CDD" id="cd05387">
    <property type="entry name" value="BY-kinase"/>
    <property type="match status" value="1"/>
</dbReference>
<dbReference type="Proteomes" id="UP000068382">
    <property type="component" value="Unassembled WGS sequence"/>
</dbReference>
<protein>
    <recommendedName>
        <fullName evidence="2">non-specific protein-tyrosine kinase</fullName>
        <ecNumber evidence="2">2.7.10.2</ecNumber>
    </recommendedName>
</protein>
<dbReference type="EC" id="2.7.10.2" evidence="2"/>
<evidence type="ECO:0000256" key="2">
    <source>
        <dbReference type="ARBA" id="ARBA00011903"/>
    </source>
</evidence>
<keyword evidence="10" id="KW-0472">Membrane</keyword>
<dbReference type="InterPro" id="IPR005702">
    <property type="entry name" value="Wzc-like_C"/>
</dbReference>
<gene>
    <name evidence="12" type="primary">ptk</name>
    <name evidence="12" type="ORF">TRIHO_15570</name>
</gene>
<comment type="similarity">
    <text evidence="1">Belongs to the CpsD/CapB family.</text>
</comment>
<dbReference type="PANTHER" id="PTHR32309">
    <property type="entry name" value="TYROSINE-PROTEIN KINASE"/>
    <property type="match status" value="1"/>
</dbReference>
<keyword evidence="5 12" id="KW-0418">Kinase</keyword>
<keyword evidence="10" id="KW-0812">Transmembrane</keyword>
<dbReference type="PANTHER" id="PTHR32309:SF13">
    <property type="entry name" value="FERRIC ENTEROBACTIN TRANSPORT PROTEIN FEPE"/>
    <property type="match status" value="1"/>
</dbReference>
<dbReference type="EMBL" id="LPUY01000049">
    <property type="protein sequence ID" value="KUP93534.1"/>
    <property type="molecule type" value="Genomic_DNA"/>
</dbReference>
<evidence type="ECO:0000313" key="13">
    <source>
        <dbReference type="Proteomes" id="UP000068382"/>
    </source>
</evidence>
<name>A0A132BZ14_9RHOB</name>
<keyword evidence="6" id="KW-0067">ATP-binding</keyword>
<evidence type="ECO:0000256" key="1">
    <source>
        <dbReference type="ARBA" id="ARBA00007316"/>
    </source>
</evidence>
<organism evidence="12 13">
    <name type="scientific">Tritonibacter horizontis</name>
    <dbReference type="NCBI Taxonomy" id="1768241"/>
    <lineage>
        <taxon>Bacteria</taxon>
        <taxon>Pseudomonadati</taxon>
        <taxon>Pseudomonadota</taxon>
        <taxon>Alphaproteobacteria</taxon>
        <taxon>Rhodobacterales</taxon>
        <taxon>Paracoccaceae</taxon>
        <taxon>Tritonibacter</taxon>
    </lineage>
</organism>
<keyword evidence="9" id="KW-0175">Coiled coil</keyword>
<evidence type="ECO:0000256" key="8">
    <source>
        <dbReference type="ARBA" id="ARBA00051245"/>
    </source>
</evidence>
<accession>A0A132BZ14</accession>
<dbReference type="InterPro" id="IPR050445">
    <property type="entry name" value="Bact_polysacc_biosynth/exp"/>
</dbReference>
<feature type="transmembrane region" description="Helical" evidence="10">
    <location>
        <begin position="394"/>
        <end position="412"/>
    </location>
</feature>
<sequence>MLSLWRILWGSKWRIGLTVLCFMFLGFFLTGSRDRTYTAESLLILEDNSASMSSALSRDNSAYANPATAVEVFGARPVIEDVVAQLSLEEDPEFNPFLPREETEPSRLALVIEGLRTRVFGPVEEAEPVDLGADYVSQEVVARVQESVRFLVPPQTSLIHVQATTFDPEKSALLANAVAEAFLNDALRSRLDSVDRVVAQLGDRLVNLRQDFREKEQALQAMKNEAEVVDPTTLRSMATEVTRLKDRREALAQELLTALRLEAEVKDLEGLQASAQAARIAQVPGLQVLRDAVGPDTDNMLAEIQTRRERAQEQSSKLSSSISALEERLTAHSERLLQFNQLEREVEASNEIYEFSQRRLNELSVQADVETAGGRIVFSAHSPQRGNSRGRLRTMLILGFLGMISAVTWILIKQANDQTIRTPSDLKVLLPQAKVVSVPKVPMKGLPFNRKLNLSLLLTTRSTEFSKGIRRLRTTLLSGAPADKSMAVHVASDLVGVGKSLVTLALARSLSYVDKKVLIIIADERGVGVMRLLQGSQVQTGLESVLLGGEDLDNAVIRQKQLGVDLLLNTQEHRTPADLLELDSFKDLLETALQRYDIVLIDTAPVLAAPDAQQVARYVDKTLFVTGCSVSSSDSIEVSLGELFQKGLGSQDVVALYGADGDPQNRQAHYKQKLGVL</sequence>
<evidence type="ECO:0000256" key="7">
    <source>
        <dbReference type="ARBA" id="ARBA00023137"/>
    </source>
</evidence>
<evidence type="ECO:0000313" key="12">
    <source>
        <dbReference type="EMBL" id="KUP93534.1"/>
    </source>
</evidence>
<comment type="catalytic activity">
    <reaction evidence="8">
        <text>L-tyrosyl-[protein] + ATP = O-phospho-L-tyrosyl-[protein] + ADP + H(+)</text>
        <dbReference type="Rhea" id="RHEA:10596"/>
        <dbReference type="Rhea" id="RHEA-COMP:10136"/>
        <dbReference type="Rhea" id="RHEA-COMP:20101"/>
        <dbReference type="ChEBI" id="CHEBI:15378"/>
        <dbReference type="ChEBI" id="CHEBI:30616"/>
        <dbReference type="ChEBI" id="CHEBI:46858"/>
        <dbReference type="ChEBI" id="CHEBI:61978"/>
        <dbReference type="ChEBI" id="CHEBI:456216"/>
        <dbReference type="EC" id="2.7.10.2"/>
    </reaction>
</comment>
<reference evidence="12 13" key="1">
    <citation type="submission" date="2015-12" db="EMBL/GenBank/DDBJ databases">
        <title>Genome sequence of the marine Rhodobacteraceae strain O3.65, Candidatus Tritonibacter horizontis.</title>
        <authorList>
            <person name="Poehlein A."/>
            <person name="Giebel H.A."/>
            <person name="Voget S."/>
            <person name="Brinkhoff T."/>
        </authorList>
    </citation>
    <scope>NUCLEOTIDE SEQUENCE [LARGE SCALE GENOMIC DNA]</scope>
    <source>
        <strain evidence="12 13">O3.65</strain>
    </source>
</reference>
<dbReference type="SUPFAM" id="SSF52540">
    <property type="entry name" value="P-loop containing nucleoside triphosphate hydrolases"/>
    <property type="match status" value="1"/>
</dbReference>
<evidence type="ECO:0000256" key="4">
    <source>
        <dbReference type="ARBA" id="ARBA00022741"/>
    </source>
</evidence>
<dbReference type="Pfam" id="PF13614">
    <property type="entry name" value="AAA_31"/>
    <property type="match status" value="1"/>
</dbReference>
<keyword evidence="13" id="KW-1185">Reference proteome</keyword>
<dbReference type="GO" id="GO:0005886">
    <property type="term" value="C:plasma membrane"/>
    <property type="evidence" value="ECO:0007669"/>
    <property type="project" value="TreeGrafter"/>
</dbReference>
<dbReference type="AlphaFoldDB" id="A0A132BZ14"/>
<dbReference type="GO" id="GO:0004713">
    <property type="term" value="F:protein tyrosine kinase activity"/>
    <property type="evidence" value="ECO:0007669"/>
    <property type="project" value="TreeGrafter"/>
</dbReference>